<keyword evidence="2" id="KW-0732">Signal</keyword>
<comment type="subcellular location">
    <subcellularLocation>
        <location evidence="1">Secreted</location>
    </subcellularLocation>
</comment>
<dbReference type="GO" id="GO:0016810">
    <property type="term" value="F:hydrolase activity, acting on carbon-nitrogen (but not peptide) bonds"/>
    <property type="evidence" value="ECO:0007669"/>
    <property type="project" value="InterPro"/>
</dbReference>
<comment type="caution">
    <text evidence="4">The sequence shown here is derived from an EMBL/GenBank/DDBJ whole genome shotgun (WGS) entry which is preliminary data.</text>
</comment>
<evidence type="ECO:0000256" key="1">
    <source>
        <dbReference type="ARBA" id="ARBA00004613"/>
    </source>
</evidence>
<evidence type="ECO:0000256" key="2">
    <source>
        <dbReference type="ARBA" id="ARBA00022729"/>
    </source>
</evidence>
<organism evidence="4 5">
    <name type="scientific">Brevibacillus panacihumi</name>
    <dbReference type="NCBI Taxonomy" id="497735"/>
    <lineage>
        <taxon>Bacteria</taxon>
        <taxon>Bacillati</taxon>
        <taxon>Bacillota</taxon>
        <taxon>Bacilli</taxon>
        <taxon>Bacillales</taxon>
        <taxon>Paenibacillaceae</taxon>
        <taxon>Brevibacillus</taxon>
    </lineage>
</organism>
<dbReference type="EMBL" id="RHHT01000004">
    <property type="protein sequence ID" value="RNB85202.1"/>
    <property type="molecule type" value="Genomic_DNA"/>
</dbReference>
<proteinExistence type="predicted"/>
<gene>
    <name evidence="4" type="ORF">EDM58_04010</name>
</gene>
<dbReference type="GO" id="GO:0005975">
    <property type="term" value="P:carbohydrate metabolic process"/>
    <property type="evidence" value="ECO:0007669"/>
    <property type="project" value="InterPro"/>
</dbReference>
<dbReference type="PANTHER" id="PTHR34216:SF3">
    <property type="entry name" value="POLY-BETA-1,6-N-ACETYL-D-GLUCOSAMINE N-DEACETYLASE"/>
    <property type="match status" value="1"/>
</dbReference>
<dbReference type="Proteomes" id="UP000281915">
    <property type="component" value="Unassembled WGS sequence"/>
</dbReference>
<dbReference type="CDD" id="cd10918">
    <property type="entry name" value="CE4_NodB_like_5s_6s"/>
    <property type="match status" value="1"/>
</dbReference>
<evidence type="ECO:0000313" key="4">
    <source>
        <dbReference type="EMBL" id="RNB85202.1"/>
    </source>
</evidence>
<dbReference type="RefSeq" id="WP_122912207.1">
    <property type="nucleotide sequence ID" value="NZ_RHHT01000004.1"/>
</dbReference>
<dbReference type="InterPro" id="IPR002509">
    <property type="entry name" value="NODB_dom"/>
</dbReference>
<dbReference type="GO" id="GO:0005576">
    <property type="term" value="C:extracellular region"/>
    <property type="evidence" value="ECO:0007669"/>
    <property type="project" value="UniProtKB-SubCell"/>
</dbReference>
<dbReference type="Pfam" id="PF01522">
    <property type="entry name" value="Polysacc_deac_1"/>
    <property type="match status" value="1"/>
</dbReference>
<protein>
    <submittedName>
        <fullName evidence="4">Polysaccharide deacetylase family protein</fullName>
    </submittedName>
</protein>
<dbReference type="InterPro" id="IPR011330">
    <property type="entry name" value="Glyco_hydro/deAcase_b/a-brl"/>
</dbReference>
<name>A0A3M8DAX7_9BACL</name>
<evidence type="ECO:0000259" key="3">
    <source>
        <dbReference type="PROSITE" id="PS51677"/>
    </source>
</evidence>
<dbReference type="PANTHER" id="PTHR34216">
    <property type="match status" value="1"/>
</dbReference>
<accession>A0A3M8DAX7</accession>
<reference evidence="4 5" key="1">
    <citation type="submission" date="2018-10" db="EMBL/GenBank/DDBJ databases">
        <title>Phylogenomics of Brevibacillus.</title>
        <authorList>
            <person name="Dunlap C."/>
        </authorList>
    </citation>
    <scope>NUCLEOTIDE SEQUENCE [LARGE SCALE GENOMIC DNA]</scope>
    <source>
        <strain evidence="4 5">JCM 15085</strain>
    </source>
</reference>
<dbReference type="InterPro" id="IPR051398">
    <property type="entry name" value="Polysacch_Deacetylase"/>
</dbReference>
<dbReference type="SUPFAM" id="SSF88713">
    <property type="entry name" value="Glycoside hydrolase/deacetylase"/>
    <property type="match status" value="1"/>
</dbReference>
<sequence>MRNKKLFLLMFVFFLLIFLLSGLLYGQQLAKNNAVKMQPFPQVNTSISTSEPVEAESNVTANKETTVPRKEWYRNQVVVLSYHHVTKNPTQPFAITPEQFAEQMSFIHEQDLHPISLNEFITFMETGNLPTANAVLLTFDDGYESYYTEAFPIMRSFGFPSVNFVIAGRVRDIAERKRENMTPPLTRQQVKELVATGMADIGSHTYSLHGQAARNEWGEAGPVTAPVYLEDLQRLEAEQEYRDRLYVDFSLSRVGLSEWLNQPVEILSLPFGYTNEIVQETAKQTGYRYVFHSTPGVVTSKTDHYAITRYDVGVPDMDLAKLHQIFTKAKNTFEGEQS</sequence>
<feature type="domain" description="NodB homology" evidence="3">
    <location>
        <begin position="133"/>
        <end position="338"/>
    </location>
</feature>
<dbReference type="Gene3D" id="3.20.20.370">
    <property type="entry name" value="Glycoside hydrolase/deacetylase"/>
    <property type="match status" value="1"/>
</dbReference>
<dbReference type="AlphaFoldDB" id="A0A3M8DAX7"/>
<evidence type="ECO:0000313" key="5">
    <source>
        <dbReference type="Proteomes" id="UP000281915"/>
    </source>
</evidence>
<dbReference type="PROSITE" id="PS51677">
    <property type="entry name" value="NODB"/>
    <property type="match status" value="1"/>
</dbReference>